<accession>A0AA88A242</accession>
<gene>
    <name evidence="1" type="ORF">TIFTF001_012297</name>
</gene>
<evidence type="ECO:0000313" key="2">
    <source>
        <dbReference type="Proteomes" id="UP001187192"/>
    </source>
</evidence>
<dbReference type="EMBL" id="BTGU01000015">
    <property type="protein sequence ID" value="GMN43087.1"/>
    <property type="molecule type" value="Genomic_DNA"/>
</dbReference>
<evidence type="ECO:0000313" key="1">
    <source>
        <dbReference type="EMBL" id="GMN43087.1"/>
    </source>
</evidence>
<name>A0AA88A242_FICCA</name>
<dbReference type="AlphaFoldDB" id="A0AA88A242"/>
<dbReference type="Proteomes" id="UP001187192">
    <property type="component" value="Unassembled WGS sequence"/>
</dbReference>
<protein>
    <submittedName>
        <fullName evidence="1">Uncharacterized protein</fullName>
    </submittedName>
</protein>
<sequence>MQNYVVSSYGELLSDQLSYSKSVARLQTSHFTPSFNARLQTSYPTPSFSARLQSN</sequence>
<organism evidence="1 2">
    <name type="scientific">Ficus carica</name>
    <name type="common">Common fig</name>
    <dbReference type="NCBI Taxonomy" id="3494"/>
    <lineage>
        <taxon>Eukaryota</taxon>
        <taxon>Viridiplantae</taxon>
        <taxon>Streptophyta</taxon>
        <taxon>Embryophyta</taxon>
        <taxon>Tracheophyta</taxon>
        <taxon>Spermatophyta</taxon>
        <taxon>Magnoliopsida</taxon>
        <taxon>eudicotyledons</taxon>
        <taxon>Gunneridae</taxon>
        <taxon>Pentapetalae</taxon>
        <taxon>rosids</taxon>
        <taxon>fabids</taxon>
        <taxon>Rosales</taxon>
        <taxon>Moraceae</taxon>
        <taxon>Ficeae</taxon>
        <taxon>Ficus</taxon>
    </lineage>
</organism>
<comment type="caution">
    <text evidence="1">The sequence shown here is derived from an EMBL/GenBank/DDBJ whole genome shotgun (WGS) entry which is preliminary data.</text>
</comment>
<proteinExistence type="predicted"/>
<reference evidence="1" key="1">
    <citation type="submission" date="2023-07" db="EMBL/GenBank/DDBJ databases">
        <title>draft genome sequence of fig (Ficus carica).</title>
        <authorList>
            <person name="Takahashi T."/>
            <person name="Nishimura K."/>
        </authorList>
    </citation>
    <scope>NUCLEOTIDE SEQUENCE</scope>
</reference>
<keyword evidence="2" id="KW-1185">Reference proteome</keyword>